<evidence type="ECO:0000313" key="1">
    <source>
        <dbReference type="EMBL" id="CDW48296.1"/>
    </source>
</evidence>
<dbReference type="PROSITE" id="PS00018">
    <property type="entry name" value="EF_HAND_1"/>
    <property type="match status" value="1"/>
</dbReference>
<reference evidence="1" key="1">
    <citation type="submission" date="2014-05" db="EMBL/GenBank/DDBJ databases">
        <authorList>
            <person name="Chronopoulou M."/>
        </authorList>
    </citation>
    <scope>NUCLEOTIDE SEQUENCE</scope>
    <source>
        <tissue evidence="1">Whole organism</tissue>
    </source>
</reference>
<name>A0A0K2VEH9_LEPSM</name>
<dbReference type="AlphaFoldDB" id="A0A0K2VEH9"/>
<dbReference type="EMBL" id="HACA01030935">
    <property type="protein sequence ID" value="CDW48296.1"/>
    <property type="molecule type" value="Transcribed_RNA"/>
</dbReference>
<proteinExistence type="predicted"/>
<protein>
    <submittedName>
        <fullName evidence="1">Uncharacterized protein</fullName>
    </submittedName>
</protein>
<organism evidence="1">
    <name type="scientific">Lepeophtheirus salmonis</name>
    <name type="common">Salmon louse</name>
    <name type="synonym">Caligus salmonis</name>
    <dbReference type="NCBI Taxonomy" id="72036"/>
    <lineage>
        <taxon>Eukaryota</taxon>
        <taxon>Metazoa</taxon>
        <taxon>Ecdysozoa</taxon>
        <taxon>Arthropoda</taxon>
        <taxon>Crustacea</taxon>
        <taxon>Multicrustacea</taxon>
        <taxon>Hexanauplia</taxon>
        <taxon>Copepoda</taxon>
        <taxon>Siphonostomatoida</taxon>
        <taxon>Caligidae</taxon>
        <taxon>Lepeophtheirus</taxon>
    </lineage>
</organism>
<dbReference type="InterPro" id="IPR018247">
    <property type="entry name" value="EF_Hand_1_Ca_BS"/>
</dbReference>
<sequence>MFKVDHNCSRMLGFHDWLDLIRVQKGPKIVLRL</sequence>
<accession>A0A0K2VEH9</accession>